<protein>
    <recommendedName>
        <fullName evidence="4">Gaa1-domain-containing protein</fullName>
    </recommendedName>
</protein>
<comment type="caution">
    <text evidence="2">The sequence shown here is derived from an EMBL/GenBank/DDBJ whole genome shotgun (WGS) entry which is preliminary data.</text>
</comment>
<feature type="transmembrane region" description="Helical" evidence="1">
    <location>
        <begin position="52"/>
        <end position="77"/>
    </location>
</feature>
<evidence type="ECO:0000313" key="2">
    <source>
        <dbReference type="EMBL" id="KAF5357896.1"/>
    </source>
</evidence>
<gene>
    <name evidence="2" type="ORF">D9756_001418</name>
</gene>
<name>A0A8H5G3U8_9AGAR</name>
<feature type="transmembrane region" description="Helical" evidence="1">
    <location>
        <begin position="616"/>
        <end position="644"/>
    </location>
</feature>
<feature type="transmembrane region" description="Helical" evidence="1">
    <location>
        <begin position="474"/>
        <end position="494"/>
    </location>
</feature>
<dbReference type="Gene3D" id="3.40.630.10">
    <property type="entry name" value="Zn peptidases"/>
    <property type="match status" value="1"/>
</dbReference>
<keyword evidence="1" id="KW-0812">Transmembrane</keyword>
<dbReference type="PANTHER" id="PTHR13304">
    <property type="entry name" value="GLYCOSYLPHOSPHATIDYLINOSITOL ANCHOR ATTACHMENT 1 PROTEIN"/>
    <property type="match status" value="1"/>
</dbReference>
<evidence type="ECO:0000256" key="1">
    <source>
        <dbReference type="SAM" id="Phobius"/>
    </source>
</evidence>
<reference evidence="2 3" key="1">
    <citation type="journal article" date="2020" name="ISME J.">
        <title>Uncovering the hidden diversity of litter-decomposition mechanisms in mushroom-forming fungi.</title>
        <authorList>
            <person name="Floudas D."/>
            <person name="Bentzer J."/>
            <person name="Ahren D."/>
            <person name="Johansson T."/>
            <person name="Persson P."/>
            <person name="Tunlid A."/>
        </authorList>
    </citation>
    <scope>NUCLEOTIDE SEQUENCE [LARGE SCALE GENOMIC DNA]</scope>
    <source>
        <strain evidence="2 3">CBS 146.42</strain>
    </source>
</reference>
<proteinExistence type="predicted"/>
<feature type="transmembrane region" description="Helical" evidence="1">
    <location>
        <begin position="584"/>
        <end position="604"/>
    </location>
</feature>
<dbReference type="Pfam" id="PF04114">
    <property type="entry name" value="Gaa1"/>
    <property type="match status" value="1"/>
</dbReference>
<keyword evidence="1" id="KW-1133">Transmembrane helix</keyword>
<keyword evidence="3" id="KW-1185">Reference proteome</keyword>
<dbReference type="InterPro" id="IPR007246">
    <property type="entry name" value="Gaa1"/>
</dbReference>
<feature type="transmembrane region" description="Helical" evidence="1">
    <location>
        <begin position="547"/>
        <end position="572"/>
    </location>
</feature>
<accession>A0A8H5G3U8</accession>
<sequence>MENNPPPPNPSLLGSIILRLRERLGVNGNVSITRLQRRRAFVSMFTRHLSRLIAVLLVLGYFWLLALPSSFLGRWVYIDENALQPGQVSTYWNWGDVHAADKYLEQLEYLRDSNATSDQRAHFLMSEFSKLGLSSATQQYAFQSNMDYRNIAGTNTYAVLASPRGPRSEAIVISASWLSRTGEGDGTLNLRGVSTVLALARFLRNYSLWAKDLIFVISDGHLDGMHAWLNVYHGAQLSNLDAQPLELASGVIWTALNIDYPGHSFSHLGLFFEGLNGRLPNQDLMNCVQHIARGTGGVPVTVYDHLEWQDPAASPSELSFLPSPLRHSPEIKDFAHRAKTIARHIGYQARGRASGVHGLYHQFRIDAITVFAVPATGPHGFHALGRIVESSLRTMNNLLERLHASFFFFILTTPDRFMKIGSYLPSAILVSIAMMFRGLRCWVDARWCTDPPPIKKSDQSPQTNTSFTARSRPVLPAMIVMLLTHLLGVVLFFATRSSWFLNDQKLYAPALALATLTVPLALSQIPYPHDSKIAPFWLVLKAFNLCFASTVISIITVLNFSLAALLAVALGLPLTLSSPSTSKLLSWLKCLLYVFLASGWLFLYEETREAIWNWEILSVWFAPFVCLIYTPLVIQAAIVCTWTYP</sequence>
<evidence type="ECO:0008006" key="4">
    <source>
        <dbReference type="Google" id="ProtNLM"/>
    </source>
</evidence>
<evidence type="ECO:0000313" key="3">
    <source>
        <dbReference type="Proteomes" id="UP000559027"/>
    </source>
</evidence>
<dbReference type="PANTHER" id="PTHR13304:SF0">
    <property type="entry name" value="GLYCOSYLPHOSPHATIDYLINOSITOL ANCHOR ATTACHMENT 1 PROTEIN"/>
    <property type="match status" value="1"/>
</dbReference>
<dbReference type="EMBL" id="JAACJO010000005">
    <property type="protein sequence ID" value="KAF5357896.1"/>
    <property type="molecule type" value="Genomic_DNA"/>
</dbReference>
<dbReference type="OrthoDB" id="445301at2759"/>
<organism evidence="2 3">
    <name type="scientific">Leucocoprinus leucothites</name>
    <dbReference type="NCBI Taxonomy" id="201217"/>
    <lineage>
        <taxon>Eukaryota</taxon>
        <taxon>Fungi</taxon>
        <taxon>Dikarya</taxon>
        <taxon>Basidiomycota</taxon>
        <taxon>Agaricomycotina</taxon>
        <taxon>Agaricomycetes</taxon>
        <taxon>Agaricomycetidae</taxon>
        <taxon>Agaricales</taxon>
        <taxon>Agaricineae</taxon>
        <taxon>Agaricaceae</taxon>
        <taxon>Leucocoprinus</taxon>
    </lineage>
</organism>
<dbReference type="AlphaFoldDB" id="A0A8H5G3U8"/>
<dbReference type="GO" id="GO:0042765">
    <property type="term" value="C:GPI-anchor transamidase complex"/>
    <property type="evidence" value="ECO:0007669"/>
    <property type="project" value="InterPro"/>
</dbReference>
<dbReference type="GO" id="GO:0016255">
    <property type="term" value="P:attachment of GPI anchor to protein"/>
    <property type="evidence" value="ECO:0007669"/>
    <property type="project" value="TreeGrafter"/>
</dbReference>
<keyword evidence="1" id="KW-0472">Membrane</keyword>
<feature type="transmembrane region" description="Helical" evidence="1">
    <location>
        <begin position="506"/>
        <end position="527"/>
    </location>
</feature>
<dbReference type="Proteomes" id="UP000559027">
    <property type="component" value="Unassembled WGS sequence"/>
</dbReference>